<dbReference type="EMBL" id="CAXJIO010000003">
    <property type="protein sequence ID" value="CAL2101232.1"/>
    <property type="molecule type" value="Genomic_DNA"/>
</dbReference>
<dbReference type="RefSeq" id="WP_348713957.1">
    <property type="nucleotide sequence ID" value="NZ_CAXJIO010000003.1"/>
</dbReference>
<dbReference type="Proteomes" id="UP001497527">
    <property type="component" value="Unassembled WGS sequence"/>
</dbReference>
<proteinExistence type="predicted"/>
<organism evidence="1 2">
    <name type="scientific">Tenacibaculum polynesiense</name>
    <dbReference type="NCBI Taxonomy" id="3137857"/>
    <lineage>
        <taxon>Bacteria</taxon>
        <taxon>Pseudomonadati</taxon>
        <taxon>Bacteroidota</taxon>
        <taxon>Flavobacteriia</taxon>
        <taxon>Flavobacteriales</taxon>
        <taxon>Flavobacteriaceae</taxon>
        <taxon>Tenacibaculum</taxon>
    </lineage>
</organism>
<accession>A0ABP1ERZ8</accession>
<evidence type="ECO:0000313" key="2">
    <source>
        <dbReference type="Proteomes" id="UP001497527"/>
    </source>
</evidence>
<protein>
    <submittedName>
        <fullName evidence="1">Uncharacterized protein</fullName>
    </submittedName>
</protein>
<gene>
    <name evidence="1" type="ORF">T190423A01A_120019</name>
</gene>
<sequence>MKRKNWKIDEDKTQVNSITNIPIKWLDVSLQAWIEIEENQNWGTDKQITSFESFLNQTLDTKQELIQKLNVIYSCEFKKGRIEKTDFKNVLESINWKQSQICLPQLYNSENEYIFLLPETNWKIADSDYSLELEVLYTNGKIELIQEMSGLWNRNEWFEDYLKRKTSQNKV</sequence>
<comment type="caution">
    <text evidence="1">The sequence shown here is derived from an EMBL/GenBank/DDBJ whole genome shotgun (WGS) entry which is preliminary data.</text>
</comment>
<evidence type="ECO:0000313" key="1">
    <source>
        <dbReference type="EMBL" id="CAL2101232.1"/>
    </source>
</evidence>
<reference evidence="1 2" key="1">
    <citation type="submission" date="2024-05" db="EMBL/GenBank/DDBJ databases">
        <authorList>
            <person name="Duchaud E."/>
        </authorList>
    </citation>
    <scope>NUCLEOTIDE SEQUENCE [LARGE SCALE GENOMIC DNA]</scope>
    <source>
        <strain evidence="1">Ena-SAMPLE-TAB-13-05-2024-13:56:06:370-140308</strain>
    </source>
</reference>
<keyword evidence="2" id="KW-1185">Reference proteome</keyword>
<name>A0ABP1ERZ8_9FLAO</name>